<keyword evidence="1" id="KW-0812">Transmembrane</keyword>
<name>A0AA40BPT3_9PEZI</name>
<evidence type="ECO:0000313" key="3">
    <source>
        <dbReference type="Proteomes" id="UP001172155"/>
    </source>
</evidence>
<accession>A0AA40BPT3</accession>
<dbReference type="Proteomes" id="UP001172155">
    <property type="component" value="Unassembled WGS sequence"/>
</dbReference>
<evidence type="ECO:0000256" key="1">
    <source>
        <dbReference type="SAM" id="Phobius"/>
    </source>
</evidence>
<keyword evidence="1" id="KW-1133">Transmembrane helix</keyword>
<organism evidence="2 3">
    <name type="scientific">Schizothecium vesticola</name>
    <dbReference type="NCBI Taxonomy" id="314040"/>
    <lineage>
        <taxon>Eukaryota</taxon>
        <taxon>Fungi</taxon>
        <taxon>Dikarya</taxon>
        <taxon>Ascomycota</taxon>
        <taxon>Pezizomycotina</taxon>
        <taxon>Sordariomycetes</taxon>
        <taxon>Sordariomycetidae</taxon>
        <taxon>Sordariales</taxon>
        <taxon>Schizotheciaceae</taxon>
        <taxon>Schizothecium</taxon>
    </lineage>
</organism>
<proteinExistence type="predicted"/>
<reference evidence="2" key="1">
    <citation type="submission" date="2023-06" db="EMBL/GenBank/DDBJ databases">
        <title>Genome-scale phylogeny and comparative genomics of the fungal order Sordariales.</title>
        <authorList>
            <consortium name="Lawrence Berkeley National Laboratory"/>
            <person name="Hensen N."/>
            <person name="Bonometti L."/>
            <person name="Westerberg I."/>
            <person name="Brannstrom I.O."/>
            <person name="Guillou S."/>
            <person name="Cros-Aarteil S."/>
            <person name="Calhoun S."/>
            <person name="Haridas S."/>
            <person name="Kuo A."/>
            <person name="Mondo S."/>
            <person name="Pangilinan J."/>
            <person name="Riley R."/>
            <person name="LaButti K."/>
            <person name="Andreopoulos B."/>
            <person name="Lipzen A."/>
            <person name="Chen C."/>
            <person name="Yanf M."/>
            <person name="Daum C."/>
            <person name="Ng V."/>
            <person name="Clum A."/>
            <person name="Steindorff A."/>
            <person name="Ohm R."/>
            <person name="Martin F."/>
            <person name="Silar P."/>
            <person name="Natvig D."/>
            <person name="Lalanne C."/>
            <person name="Gautier V."/>
            <person name="Ament-velasquez S.L."/>
            <person name="Kruys A."/>
            <person name="Hutchinson M.I."/>
            <person name="Powell A.J."/>
            <person name="Barry K."/>
            <person name="Miller A.N."/>
            <person name="Grigoriev I.V."/>
            <person name="Debuchy R."/>
            <person name="Gladieux P."/>
            <person name="Thoren M.H."/>
            <person name="Johannesson H."/>
        </authorList>
    </citation>
    <scope>NUCLEOTIDE SEQUENCE</scope>
    <source>
        <strain evidence="2">SMH3187-1</strain>
    </source>
</reference>
<dbReference type="Gene3D" id="3.90.660.10">
    <property type="match status" value="1"/>
</dbReference>
<feature type="transmembrane region" description="Helical" evidence="1">
    <location>
        <begin position="21"/>
        <end position="49"/>
    </location>
</feature>
<gene>
    <name evidence="2" type="ORF">B0T18DRAFT_433034</name>
</gene>
<keyword evidence="1" id="KW-0472">Membrane</keyword>
<dbReference type="AlphaFoldDB" id="A0AA40BPT3"/>
<protein>
    <submittedName>
        <fullName evidence="2">Uncharacterized protein</fullName>
    </submittedName>
</protein>
<comment type="caution">
    <text evidence="2">The sequence shown here is derived from an EMBL/GenBank/DDBJ whole genome shotgun (WGS) entry which is preliminary data.</text>
</comment>
<evidence type="ECO:0000313" key="2">
    <source>
        <dbReference type="EMBL" id="KAK0738182.1"/>
    </source>
</evidence>
<sequence>MSADPPQYVADVGKEKGTRSLLRVVILCLIAGAAITSRLFSVLVSWIALMKPPIPGFMTTPTTYDYETVQWMETFNTEVVLESLDFEYSDTPTDNTWRCVLGGAQQLAINMDNSLKRNKPQFGQRVTAIRALDKLTMQVDVFNSPIAKTYNGVFNSTTLGCLGRIDTSGANLDYPIHEANRTVSYGPSAKHQKAVLLVSYTWQQDALHLGSLMSTIPDHTLANAQEDANGLRKLLVRELARLHTCPDGPYTQQQLVGALESAVYGVYSWLNMRRGDIVGWDAALDGLENKKNPVTGVPFVELPENMDTTAAGWSAIFGNLKEARYFKGRGRK</sequence>
<dbReference type="EMBL" id="JAUKUD010000007">
    <property type="protein sequence ID" value="KAK0738182.1"/>
    <property type="molecule type" value="Genomic_DNA"/>
</dbReference>
<keyword evidence="3" id="KW-1185">Reference proteome</keyword>